<evidence type="ECO:0000256" key="3">
    <source>
        <dbReference type="SAM" id="Coils"/>
    </source>
</evidence>
<dbReference type="PROSITE" id="PS00141">
    <property type="entry name" value="ASP_PROTEASE"/>
    <property type="match status" value="1"/>
</dbReference>
<evidence type="ECO:0000259" key="5">
    <source>
        <dbReference type="PROSITE" id="PS50175"/>
    </source>
</evidence>
<gene>
    <name evidence="6" type="ORF">PGT21_010888</name>
</gene>
<evidence type="ECO:0000256" key="2">
    <source>
        <dbReference type="ARBA" id="ARBA00022801"/>
    </source>
</evidence>
<dbReference type="CDD" id="cd00303">
    <property type="entry name" value="retropepsin_like"/>
    <property type="match status" value="1"/>
</dbReference>
<keyword evidence="3" id="KW-0175">Coiled coil</keyword>
<evidence type="ECO:0000313" key="6">
    <source>
        <dbReference type="EMBL" id="KAA1092668.1"/>
    </source>
</evidence>
<keyword evidence="1" id="KW-0064">Aspartyl protease</keyword>
<feature type="coiled-coil region" evidence="3">
    <location>
        <begin position="7"/>
        <end position="34"/>
    </location>
</feature>
<dbReference type="SUPFAM" id="SSF50630">
    <property type="entry name" value="Acid proteases"/>
    <property type="match status" value="1"/>
</dbReference>
<dbReference type="InterPro" id="IPR021109">
    <property type="entry name" value="Peptidase_aspartic_dom_sf"/>
</dbReference>
<feature type="domain" description="Peptidase A2" evidence="5">
    <location>
        <begin position="709"/>
        <end position="746"/>
    </location>
</feature>
<name>A0A5B0NXZ4_PUCGR</name>
<dbReference type="AlphaFoldDB" id="A0A5B0NXZ4"/>
<dbReference type="OrthoDB" id="2506366at2759"/>
<dbReference type="EMBL" id="VSWC01000080">
    <property type="protein sequence ID" value="KAA1092668.1"/>
    <property type="molecule type" value="Genomic_DNA"/>
</dbReference>
<evidence type="ECO:0000256" key="1">
    <source>
        <dbReference type="ARBA" id="ARBA00022750"/>
    </source>
</evidence>
<keyword evidence="1" id="KW-0645">Protease</keyword>
<dbReference type="Pfam" id="PF13975">
    <property type="entry name" value="gag-asp_proteas"/>
    <property type="match status" value="1"/>
</dbReference>
<feature type="region of interest" description="Disordered" evidence="4">
    <location>
        <begin position="344"/>
        <end position="377"/>
    </location>
</feature>
<dbReference type="PROSITE" id="PS50175">
    <property type="entry name" value="ASP_PROT_RETROV"/>
    <property type="match status" value="1"/>
</dbReference>
<feature type="compositionally biased region" description="Acidic residues" evidence="4">
    <location>
        <begin position="572"/>
        <end position="582"/>
    </location>
</feature>
<organism evidence="6 7">
    <name type="scientific">Puccinia graminis f. sp. tritici</name>
    <dbReference type="NCBI Taxonomy" id="56615"/>
    <lineage>
        <taxon>Eukaryota</taxon>
        <taxon>Fungi</taxon>
        <taxon>Dikarya</taxon>
        <taxon>Basidiomycota</taxon>
        <taxon>Pucciniomycotina</taxon>
        <taxon>Pucciniomycetes</taxon>
        <taxon>Pucciniales</taxon>
        <taxon>Pucciniaceae</taxon>
        <taxon>Puccinia</taxon>
    </lineage>
</organism>
<keyword evidence="7" id="KW-1185">Reference proteome</keyword>
<keyword evidence="2" id="KW-0378">Hydrolase</keyword>
<proteinExistence type="predicted"/>
<accession>A0A5B0NXZ4</accession>
<feature type="compositionally biased region" description="Low complexity" evidence="4">
    <location>
        <begin position="518"/>
        <end position="529"/>
    </location>
</feature>
<evidence type="ECO:0000256" key="4">
    <source>
        <dbReference type="SAM" id="MobiDB-lite"/>
    </source>
</evidence>
<reference evidence="6 7" key="1">
    <citation type="submission" date="2019-05" db="EMBL/GenBank/DDBJ databases">
        <title>Emergence of the Ug99 lineage of the wheat stem rust pathogen through somatic hybridization.</title>
        <authorList>
            <person name="Li F."/>
            <person name="Upadhyaya N.M."/>
            <person name="Sperschneider J."/>
            <person name="Matny O."/>
            <person name="Nguyen-Phuc H."/>
            <person name="Mago R."/>
            <person name="Raley C."/>
            <person name="Miller M.E."/>
            <person name="Silverstein K.A.T."/>
            <person name="Henningsen E."/>
            <person name="Hirsch C.D."/>
            <person name="Visser B."/>
            <person name="Pretorius Z.A."/>
            <person name="Steffenson B.J."/>
            <person name="Schwessinger B."/>
            <person name="Dodds P.N."/>
            <person name="Figueroa M."/>
        </authorList>
    </citation>
    <scope>NUCLEOTIDE SEQUENCE [LARGE SCALE GENOMIC DNA]</scope>
    <source>
        <strain evidence="6">21-0</strain>
    </source>
</reference>
<protein>
    <recommendedName>
        <fullName evidence="5">Peptidase A2 domain-containing protein</fullName>
    </recommendedName>
</protein>
<dbReference type="InterPro" id="IPR001995">
    <property type="entry name" value="Peptidase_A2_cat"/>
</dbReference>
<dbReference type="GO" id="GO:0004190">
    <property type="term" value="F:aspartic-type endopeptidase activity"/>
    <property type="evidence" value="ECO:0007669"/>
    <property type="project" value="UniProtKB-KW"/>
</dbReference>
<feature type="compositionally biased region" description="Basic and acidic residues" evidence="4">
    <location>
        <begin position="587"/>
        <end position="596"/>
    </location>
</feature>
<evidence type="ECO:0000313" key="7">
    <source>
        <dbReference type="Proteomes" id="UP000324748"/>
    </source>
</evidence>
<sequence length="1125" mass="127658">MEQSAIIQKQQAEMAELKDSVQQMKEMMALIVKQTRAPQEIPVPETPPPRAPSLRFATSTPYTGIHGMDTTIGGGEGSLLGLATTNSETSQTRTKAEIKLPDEEKGVVLDTKKLNINFDGSEVELFIKRVEKIASLHKAGGQDVALQLPFMIKDQKISESIENMDGHETRDWELLKKELIRKWGRATPIRRYNEDSINNLVSKSMEKGGIQTKEEYRKFIGELEEILAYLIKMEYEDINAKSGEPLWRAISLELRKDVARGLAHDKKLNKTKDGKTLVPKLDRLKEYVEASLSVTDLEVSAGRPKIIVKAASESKKESKVQIKDEESSRKMAEMEEEIKKLRTTINSNQNQRDFPPHLSNPRPAQNPAFRPSGFGGGPPSRPPLQCYYCKEAEHTSMFCPHLSQDIGKKIVFKQGPNYYYANREPIPTNTSESVRELVRKFMEKTNASGTSDTPEKNANTAAWETMDNDIQTPKASVIFSNRWEAWCPPEVHYGEEEDENLVGFGLRRSQRIGEKPQDNSTQPSQSQPNSKEKLPEIKSTPKSPPPNQEASKTVPAPRKRRSSYPGAWIEGGSDDGSSEEGDTPQQSKEKGKEPEGKIPLNSVKDIAGKIADRSKVGEGLKKKILKQSFNLTLEELLLISPTFLRELQELTLDENKLQDRSQNSGRCDHQDLEEGLRRHGCTPPMSRRRPSTYACPLGFVDITINKQTVKALVDTGAEMNIMPESLALELKLPTREISMNITGIGGHSTPIVGLAEGIDFNIASEDEKVANFFIARGKVYTVLGRPFLADHGIRLELSKSHGEILSYELWDGGRLCIPICSPKMPGWEMGPPRRINERCCNIRLEEYSNQQRELQYLMDEDIVMEDGSTDSEGAMEGEIITDVEELQLQLARNIDEELQAAFPGEDLMDVDEDGDQQQWISPEHPGMWENWDPKWTENHLYKQETVDNHKLCFPITADYIDQGWPSMGFLLKYPENYGSSANGLWSELPGYTAGRIGFMFLLNWQGTKGYIKNRIIWPEDFWILEKQRLDLYEGGGRADFYLSEHRRWQGAHNREWEEELFLSKVVAKMVAIFASGRQFSGFFFFKRGRLIEYDCKDKELVRFWIDEKPVKVGQTTNRQVLFARR</sequence>
<dbReference type="InterPro" id="IPR001969">
    <property type="entry name" value="Aspartic_peptidase_AS"/>
</dbReference>
<dbReference type="Proteomes" id="UP000324748">
    <property type="component" value="Unassembled WGS sequence"/>
</dbReference>
<comment type="caution">
    <text evidence="6">The sequence shown here is derived from an EMBL/GenBank/DDBJ whole genome shotgun (WGS) entry which is preliminary data.</text>
</comment>
<dbReference type="GO" id="GO:0006508">
    <property type="term" value="P:proteolysis"/>
    <property type="evidence" value="ECO:0007669"/>
    <property type="project" value="InterPro"/>
</dbReference>
<feature type="region of interest" description="Disordered" evidence="4">
    <location>
        <begin position="512"/>
        <end position="604"/>
    </location>
</feature>
<dbReference type="Gene3D" id="2.40.70.10">
    <property type="entry name" value="Acid Proteases"/>
    <property type="match status" value="1"/>
</dbReference>